<keyword evidence="3" id="KW-0347">Helicase</keyword>
<dbReference type="SMART" id="SM00490">
    <property type="entry name" value="HELICc"/>
    <property type="match status" value="1"/>
</dbReference>
<dbReference type="GO" id="GO:0016787">
    <property type="term" value="F:hydrolase activity"/>
    <property type="evidence" value="ECO:0007669"/>
    <property type="project" value="UniProtKB-KW"/>
</dbReference>
<dbReference type="Gene3D" id="3.40.50.10810">
    <property type="entry name" value="Tandem AAA-ATPase domain"/>
    <property type="match status" value="1"/>
</dbReference>
<dbReference type="Gene3D" id="3.40.50.300">
    <property type="entry name" value="P-loop containing nucleotide triphosphate hydrolases"/>
    <property type="match status" value="1"/>
</dbReference>
<dbReference type="CDD" id="cd18793">
    <property type="entry name" value="SF2_C_SNF"/>
    <property type="match status" value="1"/>
</dbReference>
<evidence type="ECO:0000259" key="6">
    <source>
        <dbReference type="PROSITE" id="PS51192"/>
    </source>
</evidence>
<dbReference type="OrthoDB" id="2801544at2759"/>
<keyword evidence="9" id="KW-1185">Reference proteome</keyword>
<dbReference type="InterPro" id="IPR001650">
    <property type="entry name" value="Helicase_C-like"/>
</dbReference>
<gene>
    <name evidence="8" type="ORF">cubi_01708</name>
</gene>
<keyword evidence="2" id="KW-0378">Hydrolase</keyword>
<reference evidence="8 9" key="1">
    <citation type="submission" date="2016-10" db="EMBL/GenBank/DDBJ databases">
        <title>Reductive evolution of mitochondrial metabolism and differential evolution of invasion-related proteins in Cryptosporidium.</title>
        <authorList>
            <person name="Liu S."/>
            <person name="Roellig D.M."/>
            <person name="Guo Y."/>
            <person name="Li N."/>
            <person name="Frace M.A."/>
            <person name="Tang K."/>
            <person name="Zhang L."/>
            <person name="Feng Y."/>
            <person name="Xiao L."/>
        </authorList>
    </citation>
    <scope>NUCLEOTIDE SEQUENCE [LARGE SCALE GENOMIC DNA]</scope>
    <source>
        <strain evidence="8">39726</strain>
    </source>
</reference>
<dbReference type="GO" id="GO:0043596">
    <property type="term" value="C:nuclear replication fork"/>
    <property type="evidence" value="ECO:0007669"/>
    <property type="project" value="TreeGrafter"/>
</dbReference>
<evidence type="ECO:0000256" key="2">
    <source>
        <dbReference type="ARBA" id="ARBA00022801"/>
    </source>
</evidence>
<dbReference type="AlphaFoldDB" id="A0A1J4MAI3"/>
<accession>A0A1J4MAI3</accession>
<dbReference type="GO" id="GO:0006281">
    <property type="term" value="P:DNA repair"/>
    <property type="evidence" value="ECO:0007669"/>
    <property type="project" value="TreeGrafter"/>
</dbReference>
<keyword evidence="4" id="KW-0067">ATP-binding</keyword>
<dbReference type="InterPro" id="IPR000330">
    <property type="entry name" value="SNF2_N"/>
</dbReference>
<feature type="domain" description="Helicase C-terminal" evidence="7">
    <location>
        <begin position="736"/>
        <end position="903"/>
    </location>
</feature>
<evidence type="ECO:0000256" key="4">
    <source>
        <dbReference type="ARBA" id="ARBA00022840"/>
    </source>
</evidence>
<dbReference type="GO" id="GO:0004386">
    <property type="term" value="F:helicase activity"/>
    <property type="evidence" value="ECO:0007669"/>
    <property type="project" value="UniProtKB-KW"/>
</dbReference>
<dbReference type="InterPro" id="IPR027417">
    <property type="entry name" value="P-loop_NTPase"/>
</dbReference>
<dbReference type="VEuPathDB" id="CryptoDB:cubi_01708"/>
<dbReference type="RefSeq" id="XP_028873104.1">
    <property type="nucleotide sequence ID" value="XM_029018720.1"/>
</dbReference>
<feature type="region of interest" description="Disordered" evidence="5">
    <location>
        <begin position="545"/>
        <end position="571"/>
    </location>
</feature>
<evidence type="ECO:0000256" key="3">
    <source>
        <dbReference type="ARBA" id="ARBA00022806"/>
    </source>
</evidence>
<dbReference type="GO" id="GO:0005524">
    <property type="term" value="F:ATP binding"/>
    <property type="evidence" value="ECO:0007669"/>
    <property type="project" value="UniProtKB-KW"/>
</dbReference>
<evidence type="ECO:0000313" key="8">
    <source>
        <dbReference type="EMBL" id="OII71233.1"/>
    </source>
</evidence>
<dbReference type="GO" id="GO:0004520">
    <property type="term" value="F:DNA endonuclease activity"/>
    <property type="evidence" value="ECO:0007669"/>
    <property type="project" value="TreeGrafter"/>
</dbReference>
<dbReference type="SUPFAM" id="SSF52540">
    <property type="entry name" value="P-loop containing nucleoside triphosphate hydrolases"/>
    <property type="match status" value="2"/>
</dbReference>
<dbReference type="InterPro" id="IPR049730">
    <property type="entry name" value="SNF2/RAD54-like_C"/>
</dbReference>
<dbReference type="InterPro" id="IPR014001">
    <property type="entry name" value="Helicase_ATP-bd"/>
</dbReference>
<dbReference type="Proteomes" id="UP000186176">
    <property type="component" value="Unassembled WGS sequence"/>
</dbReference>
<name>A0A1J4MAI3_9CRYT</name>
<dbReference type="Pfam" id="PF00271">
    <property type="entry name" value="Helicase_C"/>
    <property type="match status" value="1"/>
</dbReference>
<dbReference type="PANTHER" id="PTHR45766:SF3">
    <property type="entry name" value="DNA ANNEALING HELICASE AND ENDONUCLEASE ZRANB3"/>
    <property type="match status" value="1"/>
</dbReference>
<feature type="domain" description="Helicase ATP-binding" evidence="6">
    <location>
        <begin position="383"/>
        <end position="543"/>
    </location>
</feature>
<dbReference type="PROSITE" id="PS51192">
    <property type="entry name" value="HELICASE_ATP_BIND_1"/>
    <property type="match status" value="1"/>
</dbReference>
<keyword evidence="1" id="KW-0547">Nucleotide-binding</keyword>
<dbReference type="PROSITE" id="PS51194">
    <property type="entry name" value="HELICASE_CTER"/>
    <property type="match status" value="1"/>
</dbReference>
<dbReference type="PANTHER" id="PTHR45766">
    <property type="entry name" value="DNA ANNEALING HELICASE AND ENDONUCLEASE ZRANB3 FAMILY MEMBER"/>
    <property type="match status" value="1"/>
</dbReference>
<comment type="caution">
    <text evidence="8">The sequence shown here is derived from an EMBL/GenBank/DDBJ whole genome shotgun (WGS) entry which is preliminary data.</text>
</comment>
<dbReference type="EMBL" id="LRBP01000030">
    <property type="protein sequence ID" value="OII71233.1"/>
    <property type="molecule type" value="Genomic_DNA"/>
</dbReference>
<dbReference type="GeneID" id="39978499"/>
<evidence type="ECO:0000256" key="1">
    <source>
        <dbReference type="ARBA" id="ARBA00022741"/>
    </source>
</evidence>
<dbReference type="SMART" id="SM00487">
    <property type="entry name" value="DEXDc"/>
    <property type="match status" value="1"/>
</dbReference>
<proteinExistence type="predicted"/>
<evidence type="ECO:0000259" key="7">
    <source>
        <dbReference type="PROSITE" id="PS51194"/>
    </source>
</evidence>
<evidence type="ECO:0000256" key="5">
    <source>
        <dbReference type="SAM" id="MobiDB-lite"/>
    </source>
</evidence>
<protein>
    <submittedName>
        <fullName evidence="8">Harp like SWI SNF ATPase</fullName>
    </submittedName>
</protein>
<dbReference type="Pfam" id="PF00176">
    <property type="entry name" value="SNF2-rel_dom"/>
    <property type="match status" value="1"/>
</dbReference>
<evidence type="ECO:0000313" key="9">
    <source>
        <dbReference type="Proteomes" id="UP000186176"/>
    </source>
</evidence>
<dbReference type="InterPro" id="IPR038718">
    <property type="entry name" value="SNF2-like_sf"/>
</dbReference>
<dbReference type="GO" id="GO:0031297">
    <property type="term" value="P:replication fork processing"/>
    <property type="evidence" value="ECO:0007669"/>
    <property type="project" value="TreeGrafter"/>
</dbReference>
<sequence length="912" mass="104867">MNVLDVGKYKGKTFEYIERNDPGYSKWVLSLESPTNRTLEAFSKYLRNKSPNGNIKNDLGGFSAKHNSGEYTIINKSKTGNSYSYLELSKEGVPNLVIDCKSENGNFKNQSISGECVAVVKNLKMDMIKNKELKAGDIEESLEAIYSKSDVIQNNNNNELNSILLDNQDDLEDILQKCDKELEILVQNTTVIANGLNTILSCAKMRLDCGVVFSLVSPTMFRISSEKNNKSQLSLPKMLGDYLKEYKLRENIVSKKMRTLHTGMQGIDLKPYSSSFIFPGIYYDKLIKSISDRFECQIIPIPEFILDRFPDFKKYEIEDFDADFEKISNLTPKYNPETVDLPDCNLCKGCIYDNVCYNSLNHLKCNYPELFNSLRPFQKVGILVGLKKHGRILIGDEMGLGKTLQALSIITYFRQEWPVLVICPSSIRFQWYQQALDWLSPEINKSNITLIRTSNDTYSRKSNIIIISYDLITRNEHFRSFFGSDFQIVIADESHFLKNSTAKRTQMIVPLLHKARRTILLSGTPALNNPTELYEQINAIVKPNPQFYSNKRTEKKNKTKSTKDELDTKKKKKSRIKKLSLDSNSEMDSENSDDISLFKAFNGKRMIKNNQDIQRQANVVSPKFPSYLDFAQRYSDIRTNKFSHRKEFYGSRNTEELHLFIRESVMIRRLKKQVLHELPPKQRSKIPLEIRDKAGIKKIQELLADPNCQMDCSSFDENDSSMCNLHKLTCEIKINPVQEYIEYLLEYNDDKYVIFGHHHVMLDAIESVLLKKRKTGACNSGGPFLFIRIDGKTPGNKREDYVREFQNNENCKVALLSITACGQGLNLTSAGTVIFAELYWVPGTMLQAEDRCHRMGTQYSCINIHYLIAEETLDDKMWGTLCRKQKIMASTLDGIDQRKNDIQHFHFKQGLK</sequence>
<organism evidence="8 9">
    <name type="scientific">Cryptosporidium ubiquitum</name>
    <dbReference type="NCBI Taxonomy" id="857276"/>
    <lineage>
        <taxon>Eukaryota</taxon>
        <taxon>Sar</taxon>
        <taxon>Alveolata</taxon>
        <taxon>Apicomplexa</taxon>
        <taxon>Conoidasida</taxon>
        <taxon>Coccidia</taxon>
        <taxon>Eucoccidiorida</taxon>
        <taxon>Eimeriorina</taxon>
        <taxon>Cryptosporidiidae</taxon>
        <taxon>Cryptosporidium</taxon>
    </lineage>
</organism>